<dbReference type="PROSITE" id="PS00027">
    <property type="entry name" value="HOMEOBOX_1"/>
    <property type="match status" value="1"/>
</dbReference>
<feature type="domain" description="Homeobox" evidence="11">
    <location>
        <begin position="76"/>
        <end position="136"/>
    </location>
</feature>
<reference evidence="13" key="1">
    <citation type="journal article" date="2016" name="Nature">
        <title>The genome of the seagrass Zostera marina reveals angiosperm adaptation to the sea.</title>
        <authorList>
            <person name="Olsen J.L."/>
            <person name="Rouze P."/>
            <person name="Verhelst B."/>
            <person name="Lin Y.-C."/>
            <person name="Bayer T."/>
            <person name="Collen J."/>
            <person name="Dattolo E."/>
            <person name="De Paoli E."/>
            <person name="Dittami S."/>
            <person name="Maumus F."/>
            <person name="Michel G."/>
            <person name="Kersting A."/>
            <person name="Lauritano C."/>
            <person name="Lohaus R."/>
            <person name="Toepel M."/>
            <person name="Tonon T."/>
            <person name="Vanneste K."/>
            <person name="Amirebrahimi M."/>
            <person name="Brakel J."/>
            <person name="Bostroem C."/>
            <person name="Chovatia M."/>
            <person name="Grimwood J."/>
            <person name="Jenkins J.W."/>
            <person name="Jueterbock A."/>
            <person name="Mraz A."/>
            <person name="Stam W.T."/>
            <person name="Tice H."/>
            <person name="Bornberg-Bauer E."/>
            <person name="Green P.J."/>
            <person name="Pearson G.A."/>
            <person name="Procaccini G."/>
            <person name="Duarte C.M."/>
            <person name="Schmutz J."/>
            <person name="Reusch T.B.H."/>
            <person name="Van de Peer Y."/>
        </authorList>
    </citation>
    <scope>NUCLEOTIDE SEQUENCE [LARGE SCALE GENOMIC DNA]</scope>
    <source>
        <strain evidence="13">cv. Finnish</strain>
    </source>
</reference>
<evidence type="ECO:0000256" key="2">
    <source>
        <dbReference type="ARBA" id="ARBA00023015"/>
    </source>
</evidence>
<proteinExistence type="inferred from homology"/>
<dbReference type="GO" id="GO:0000981">
    <property type="term" value="F:DNA-binding transcription factor activity, RNA polymerase II-specific"/>
    <property type="evidence" value="ECO:0007669"/>
    <property type="project" value="UniProtKB-UniRule"/>
</dbReference>
<name>A0A0K9NYV1_ZOSMR</name>
<dbReference type="Pfam" id="PF02183">
    <property type="entry name" value="HALZ"/>
    <property type="match status" value="1"/>
</dbReference>
<dbReference type="EMBL" id="LFYR01001529">
    <property type="protein sequence ID" value="KMZ61152.1"/>
    <property type="molecule type" value="Genomic_DNA"/>
</dbReference>
<comment type="similarity">
    <text evidence="7 10">Belongs to the HD-ZIP homeobox family. Class I subfamily.</text>
</comment>
<comment type="function">
    <text evidence="10">Transcription factor.</text>
</comment>
<dbReference type="PRINTS" id="PR00031">
    <property type="entry name" value="HTHREPRESSR"/>
</dbReference>
<keyword evidence="2 10" id="KW-0805">Transcription regulation</keyword>
<evidence type="ECO:0000256" key="7">
    <source>
        <dbReference type="ARBA" id="ARBA00025748"/>
    </source>
</evidence>
<accession>A0A0K9NYV1</accession>
<dbReference type="GO" id="GO:0045893">
    <property type="term" value="P:positive regulation of DNA-templated transcription"/>
    <property type="evidence" value="ECO:0000318"/>
    <property type="project" value="GO_Central"/>
</dbReference>
<evidence type="ECO:0000256" key="4">
    <source>
        <dbReference type="ARBA" id="ARBA00023155"/>
    </source>
</evidence>
<dbReference type="Pfam" id="PF00046">
    <property type="entry name" value="Homeodomain"/>
    <property type="match status" value="1"/>
</dbReference>
<dbReference type="PROSITE" id="PS50071">
    <property type="entry name" value="HOMEOBOX_2"/>
    <property type="match status" value="1"/>
</dbReference>
<gene>
    <name evidence="12" type="ORF">ZOSMA_54G00840</name>
</gene>
<evidence type="ECO:0000256" key="10">
    <source>
        <dbReference type="RuleBase" id="RU369038"/>
    </source>
</evidence>
<dbReference type="GO" id="GO:0000976">
    <property type="term" value="F:transcription cis-regulatory region binding"/>
    <property type="evidence" value="ECO:0007669"/>
    <property type="project" value="UniProtKB-ARBA"/>
</dbReference>
<evidence type="ECO:0000259" key="11">
    <source>
        <dbReference type="PROSITE" id="PS50071"/>
    </source>
</evidence>
<evidence type="ECO:0000256" key="6">
    <source>
        <dbReference type="ARBA" id="ARBA00023242"/>
    </source>
</evidence>
<dbReference type="InterPro" id="IPR009057">
    <property type="entry name" value="Homeodomain-like_sf"/>
</dbReference>
<evidence type="ECO:0000256" key="3">
    <source>
        <dbReference type="ARBA" id="ARBA00023125"/>
    </source>
</evidence>
<dbReference type="InterPro" id="IPR001356">
    <property type="entry name" value="HD"/>
</dbReference>
<dbReference type="PANTHER" id="PTHR24326:SF497">
    <property type="entry name" value="HOMEOBOX-LEUCINE ZIPPER PROTEIN HAT5"/>
    <property type="match status" value="1"/>
</dbReference>
<dbReference type="FunFam" id="1.10.10.60:FF:000144">
    <property type="entry name" value="homeobox-leucine zipper protein ATHB-6-like"/>
    <property type="match status" value="1"/>
</dbReference>
<dbReference type="AlphaFoldDB" id="A0A0K9NYV1"/>
<evidence type="ECO:0000256" key="8">
    <source>
        <dbReference type="PROSITE-ProRule" id="PRU00108"/>
    </source>
</evidence>
<comment type="subcellular location">
    <subcellularLocation>
        <location evidence="1 8 9">Nucleus</location>
    </subcellularLocation>
</comment>
<keyword evidence="3 8" id="KW-0238">DNA-binding</keyword>
<evidence type="ECO:0000256" key="9">
    <source>
        <dbReference type="RuleBase" id="RU000682"/>
    </source>
</evidence>
<dbReference type="Proteomes" id="UP000036987">
    <property type="component" value="Unassembled WGS sequence"/>
</dbReference>
<evidence type="ECO:0000256" key="1">
    <source>
        <dbReference type="ARBA" id="ARBA00004123"/>
    </source>
</evidence>
<dbReference type="InterPro" id="IPR017970">
    <property type="entry name" value="Homeobox_CS"/>
</dbReference>
<dbReference type="Gene3D" id="1.10.10.60">
    <property type="entry name" value="Homeodomain-like"/>
    <property type="match status" value="1"/>
</dbReference>
<dbReference type="SMART" id="SM00389">
    <property type="entry name" value="HOX"/>
    <property type="match status" value="1"/>
</dbReference>
<evidence type="ECO:0000313" key="13">
    <source>
        <dbReference type="Proteomes" id="UP000036987"/>
    </source>
</evidence>
<dbReference type="InterPro" id="IPR003106">
    <property type="entry name" value="Leu_zip_homeo"/>
</dbReference>
<dbReference type="GO" id="GO:0043565">
    <property type="term" value="F:sequence-specific DNA binding"/>
    <property type="evidence" value="ECO:0000318"/>
    <property type="project" value="GO_Central"/>
</dbReference>
<organism evidence="12 13">
    <name type="scientific">Zostera marina</name>
    <name type="common">Eelgrass</name>
    <dbReference type="NCBI Taxonomy" id="29655"/>
    <lineage>
        <taxon>Eukaryota</taxon>
        <taxon>Viridiplantae</taxon>
        <taxon>Streptophyta</taxon>
        <taxon>Embryophyta</taxon>
        <taxon>Tracheophyta</taxon>
        <taxon>Spermatophyta</taxon>
        <taxon>Magnoliopsida</taxon>
        <taxon>Liliopsida</taxon>
        <taxon>Zosteraceae</taxon>
        <taxon>Zostera</taxon>
    </lineage>
</organism>
<protein>
    <recommendedName>
        <fullName evidence="10">Homeobox-leucine zipper protein</fullName>
    </recommendedName>
    <alternativeName>
        <fullName evidence="10">HD-ZIP protein</fullName>
    </alternativeName>
    <alternativeName>
        <fullName evidence="10">Homeodomain transcription factor</fullName>
    </alternativeName>
</protein>
<evidence type="ECO:0000256" key="5">
    <source>
        <dbReference type="ARBA" id="ARBA00023163"/>
    </source>
</evidence>
<keyword evidence="4 8" id="KW-0371">Homeobox</keyword>
<keyword evidence="13" id="KW-1185">Reference proteome</keyword>
<dbReference type="PANTHER" id="PTHR24326">
    <property type="entry name" value="HOMEOBOX-LEUCINE ZIPPER PROTEIN"/>
    <property type="match status" value="1"/>
</dbReference>
<dbReference type="SUPFAM" id="SSF46689">
    <property type="entry name" value="Homeodomain-like"/>
    <property type="match status" value="1"/>
</dbReference>
<comment type="caution">
    <text evidence="12">The sequence shown here is derived from an EMBL/GenBank/DDBJ whole genome shotgun (WGS) entry which is preliminary data.</text>
</comment>
<dbReference type="InterPro" id="IPR000047">
    <property type="entry name" value="HTH_motif"/>
</dbReference>
<sequence>MDSSRFGFEYSASGPDNGNVFFVGRSAVLGFPDVGGGTSLSTEDVSSGVGGSKRRTSIFSSSEELIYGDDLYYDEQLLPEKKRRLTPEQVHMLETSFETEIKLEPERKMELSKKLGLQPRQVAVWFQNRRARWKNKQLETEFCQLKSLYDTLRANHDCLLQNNDSLLADNHRLRSEVISLTGKLQEIKNSSGTSEVLDGVNGAVTLVSPLPESTDVDLDGAPLVMESTDLYYTEVVEDGSFSFHGAGCQFTVTCEDYDGSDDGGVYFPGAFSENPGADELLEKDAESDIIDWSVWS</sequence>
<dbReference type="InterPro" id="IPR045224">
    <property type="entry name" value="HDZip_class_I_plant"/>
</dbReference>
<dbReference type="OrthoDB" id="6159439at2759"/>
<dbReference type="GO" id="GO:0005634">
    <property type="term" value="C:nucleus"/>
    <property type="evidence" value="ECO:0000318"/>
    <property type="project" value="GO_Central"/>
</dbReference>
<keyword evidence="6 8" id="KW-0539">Nucleus</keyword>
<keyword evidence="5 10" id="KW-0804">Transcription</keyword>
<evidence type="ECO:0000313" key="12">
    <source>
        <dbReference type="EMBL" id="KMZ61152.1"/>
    </source>
</evidence>
<dbReference type="CDD" id="cd00086">
    <property type="entry name" value="homeodomain"/>
    <property type="match status" value="1"/>
</dbReference>
<feature type="DNA-binding region" description="Homeobox" evidence="8">
    <location>
        <begin position="78"/>
        <end position="137"/>
    </location>
</feature>